<gene>
    <name evidence="1" type="ORF">BLIN101_01295</name>
</gene>
<dbReference type="AlphaFoldDB" id="A0A2H1IKJ6"/>
<reference evidence="1 2" key="1">
    <citation type="submission" date="2017-03" db="EMBL/GenBank/DDBJ databases">
        <authorList>
            <person name="Afonso C.L."/>
            <person name="Miller P.J."/>
            <person name="Scott M.A."/>
            <person name="Spackman E."/>
            <person name="Goraichik I."/>
            <person name="Dimitrov K.M."/>
            <person name="Suarez D.L."/>
            <person name="Swayne D.E."/>
        </authorList>
    </citation>
    <scope>NUCLEOTIDE SEQUENCE [LARGE SCALE GENOMIC DNA]</scope>
    <source>
        <strain evidence="1 2">Mu101</strain>
    </source>
</reference>
<evidence type="ECO:0000313" key="1">
    <source>
        <dbReference type="EMBL" id="SMX75684.1"/>
    </source>
</evidence>
<sequence length="213" mass="23440">MTIRMAPCMGTHPISVGLRSALPGCDFVRDLYCNFALTSLVLFYAIVEGIGSRFVDRRADISFPGERKPVGSKHMEKCRALSCKLATDLLVRVPRIVHITSKPNQHTESEMVIRENPGFVAVEVGALVGSKPVLTCSVIGTLAVFSRSGICRPTVSYAHTESYYDSGRCDDHCKRLDNDSNGFCSLYGHVVRLLSHRRQLSTALCEPDETDAC</sequence>
<proteinExistence type="predicted"/>
<name>A0A2H1IKJ6_BRELN</name>
<organism evidence="1 2">
    <name type="scientific">Brevibacterium linens</name>
    <dbReference type="NCBI Taxonomy" id="1703"/>
    <lineage>
        <taxon>Bacteria</taxon>
        <taxon>Bacillati</taxon>
        <taxon>Actinomycetota</taxon>
        <taxon>Actinomycetes</taxon>
        <taxon>Micrococcales</taxon>
        <taxon>Brevibacteriaceae</taxon>
        <taxon>Brevibacterium</taxon>
    </lineage>
</organism>
<evidence type="ECO:0000313" key="2">
    <source>
        <dbReference type="Proteomes" id="UP000234498"/>
    </source>
</evidence>
<dbReference type="Proteomes" id="UP000234498">
    <property type="component" value="Unassembled WGS sequence"/>
</dbReference>
<protein>
    <submittedName>
        <fullName evidence="1">Uncharacterized protein</fullName>
    </submittedName>
</protein>
<dbReference type="EMBL" id="FXZA01000004">
    <property type="protein sequence ID" value="SMX75684.1"/>
    <property type="molecule type" value="Genomic_DNA"/>
</dbReference>
<accession>A0A2H1IKJ6</accession>